<dbReference type="EMBL" id="PHAI01000003">
    <property type="protein sequence ID" value="PKM91131.1"/>
    <property type="molecule type" value="Genomic_DNA"/>
</dbReference>
<dbReference type="InterPro" id="IPR027417">
    <property type="entry name" value="P-loop_NTPase"/>
</dbReference>
<gene>
    <name evidence="7" type="ORF">CVU82_03700</name>
</gene>
<feature type="transmembrane region" description="Helical" evidence="5">
    <location>
        <begin position="158"/>
        <end position="177"/>
    </location>
</feature>
<comment type="caution">
    <text evidence="7">The sequence shown here is derived from an EMBL/GenBank/DDBJ whole genome shotgun (WGS) entry which is preliminary data.</text>
</comment>
<comment type="subcellular location">
    <subcellularLocation>
        <location evidence="1">Cell membrane</location>
        <topology evidence="1">Multi-pass membrane protein</topology>
    </subcellularLocation>
</comment>
<keyword evidence="2 5" id="KW-0812">Transmembrane</keyword>
<dbReference type="InterPro" id="IPR036640">
    <property type="entry name" value="ABC1_TM_sf"/>
</dbReference>
<organism evidence="7 8">
    <name type="scientific">Candidatus Falkowbacteria bacterium HGW-Falkowbacteria-1</name>
    <dbReference type="NCBI Taxonomy" id="2013768"/>
    <lineage>
        <taxon>Bacteria</taxon>
        <taxon>Candidatus Falkowiibacteriota</taxon>
    </lineage>
</organism>
<dbReference type="GO" id="GO:0140359">
    <property type="term" value="F:ABC-type transporter activity"/>
    <property type="evidence" value="ECO:0007669"/>
    <property type="project" value="InterPro"/>
</dbReference>
<evidence type="ECO:0000256" key="3">
    <source>
        <dbReference type="ARBA" id="ARBA00022989"/>
    </source>
</evidence>
<dbReference type="GO" id="GO:0005524">
    <property type="term" value="F:ATP binding"/>
    <property type="evidence" value="ECO:0007669"/>
    <property type="project" value="InterPro"/>
</dbReference>
<dbReference type="AlphaFoldDB" id="A0A2N2E8U1"/>
<dbReference type="Gene3D" id="3.40.50.300">
    <property type="entry name" value="P-loop containing nucleotide triphosphate hydrolases"/>
    <property type="match status" value="1"/>
</dbReference>
<dbReference type="Gene3D" id="1.20.1560.10">
    <property type="entry name" value="ABC transporter type 1, transmembrane domain"/>
    <property type="match status" value="1"/>
</dbReference>
<keyword evidence="3 5" id="KW-1133">Transmembrane helix</keyword>
<feature type="transmembrane region" description="Helical" evidence="5">
    <location>
        <begin position="265"/>
        <end position="285"/>
    </location>
</feature>
<dbReference type="GO" id="GO:0005886">
    <property type="term" value="C:plasma membrane"/>
    <property type="evidence" value="ECO:0007669"/>
    <property type="project" value="UniProtKB-SubCell"/>
</dbReference>
<dbReference type="Proteomes" id="UP000233517">
    <property type="component" value="Unassembled WGS sequence"/>
</dbReference>
<accession>A0A2N2E8U1</accession>
<proteinExistence type="predicted"/>
<feature type="transmembrane region" description="Helical" evidence="5">
    <location>
        <begin position="77"/>
        <end position="95"/>
    </location>
</feature>
<evidence type="ECO:0000259" key="6">
    <source>
        <dbReference type="PROSITE" id="PS50929"/>
    </source>
</evidence>
<evidence type="ECO:0000313" key="8">
    <source>
        <dbReference type="Proteomes" id="UP000233517"/>
    </source>
</evidence>
<evidence type="ECO:0000313" key="7">
    <source>
        <dbReference type="EMBL" id="PKM91131.1"/>
    </source>
</evidence>
<sequence length="572" mass="67426">MNEIKRQFGLIRKVKFIRSKYQQLKLSDWHYKYLLNFFKQHLWFILILIVLLFVQGVIETLLIVFSRYQISNQQKLWLAPFFWQFLIIFLILFFINSYFSIRQEKTLGVWLSNGIRRRLFKAYLDQALVKMNLKKKTDLIAKISYQLPLTSMGVSNSFFGSLRWIIYVTIAVFISYWSGLNWALVLSANLILSAIIMLSAYFVSRRYISQEVTFYSQIIKQIDINTTEKHFLKSFNQEKSVLNQFDRLVDFDSFFRVRRDLWMKMGAKVIFAVLLLLSVFINFFSTGFFSWLKLITPETRFLLIFLLIYFSRAINESLRVGLYLYPARLGMFLTILKNGSVVRRDKTLVFGQTVNFTSRKFKLFKEGVYYSHFKISLARGGRYLFYSSRAIGKTALAELLAGLGAYTPKAVKVKIDNHRIDYSFWQKFGQGICYFDFNFFSEKSLMEFILGKDKETTDFSQIERALKILEINKKIANLVSHNNNFNSSAKMALSSKLSAFSLYALHCLVNEPCFIIIDNAWIDLKYEEIIEILKILDDKLPRSTIIIFSRDNNDYLNYQKKYEMDENFSSEV</sequence>
<evidence type="ECO:0000256" key="1">
    <source>
        <dbReference type="ARBA" id="ARBA00004651"/>
    </source>
</evidence>
<evidence type="ECO:0000256" key="4">
    <source>
        <dbReference type="ARBA" id="ARBA00023136"/>
    </source>
</evidence>
<protein>
    <recommendedName>
        <fullName evidence="6">ABC transmembrane type-1 domain-containing protein</fullName>
    </recommendedName>
</protein>
<reference evidence="7 8" key="1">
    <citation type="journal article" date="2017" name="ISME J.">
        <title>Potential for microbial H2 and metal transformations associated with novel bacteria and archaea in deep terrestrial subsurface sediments.</title>
        <authorList>
            <person name="Hernsdorf A.W."/>
            <person name="Amano Y."/>
            <person name="Miyakawa K."/>
            <person name="Ise K."/>
            <person name="Suzuki Y."/>
            <person name="Anantharaman K."/>
            <person name="Probst A."/>
            <person name="Burstein D."/>
            <person name="Thomas B.C."/>
            <person name="Banfield J.F."/>
        </authorList>
    </citation>
    <scope>NUCLEOTIDE SEQUENCE [LARGE SCALE GENOMIC DNA]</scope>
    <source>
        <strain evidence="7">HGW-Falkowbacteria-1</strain>
    </source>
</reference>
<dbReference type="SUPFAM" id="SSF90123">
    <property type="entry name" value="ABC transporter transmembrane region"/>
    <property type="match status" value="1"/>
</dbReference>
<dbReference type="SUPFAM" id="SSF52540">
    <property type="entry name" value="P-loop containing nucleoside triphosphate hydrolases"/>
    <property type="match status" value="1"/>
</dbReference>
<name>A0A2N2E8U1_9BACT</name>
<feature type="transmembrane region" description="Helical" evidence="5">
    <location>
        <begin position="183"/>
        <end position="203"/>
    </location>
</feature>
<feature type="domain" description="ABC transmembrane type-1" evidence="6">
    <location>
        <begin position="46"/>
        <end position="250"/>
    </location>
</feature>
<keyword evidence="4 5" id="KW-0472">Membrane</keyword>
<feature type="transmembrane region" description="Helical" evidence="5">
    <location>
        <begin position="42"/>
        <end position="65"/>
    </location>
</feature>
<dbReference type="InterPro" id="IPR011527">
    <property type="entry name" value="ABC1_TM_dom"/>
</dbReference>
<evidence type="ECO:0000256" key="2">
    <source>
        <dbReference type="ARBA" id="ARBA00022692"/>
    </source>
</evidence>
<dbReference type="PROSITE" id="PS50929">
    <property type="entry name" value="ABC_TM1F"/>
    <property type="match status" value="1"/>
</dbReference>
<evidence type="ECO:0000256" key="5">
    <source>
        <dbReference type="SAM" id="Phobius"/>
    </source>
</evidence>